<dbReference type="Proteomes" id="UP000645217">
    <property type="component" value="Unassembled WGS sequence"/>
</dbReference>
<evidence type="ECO:0000256" key="1">
    <source>
        <dbReference type="ARBA" id="ARBA00023015"/>
    </source>
</evidence>
<feature type="domain" description="HTH luxR-type" evidence="4">
    <location>
        <begin position="864"/>
        <end position="929"/>
    </location>
</feature>
<reference evidence="5" key="1">
    <citation type="journal article" date="2014" name="Int. J. Syst. Evol. Microbiol.">
        <title>Complete genome sequence of Corynebacterium casei LMG S-19264T (=DSM 44701T), isolated from a smear-ripened cheese.</title>
        <authorList>
            <consortium name="US DOE Joint Genome Institute (JGI-PGF)"/>
            <person name="Walter F."/>
            <person name="Albersmeier A."/>
            <person name="Kalinowski J."/>
            <person name="Ruckert C."/>
        </authorList>
    </citation>
    <scope>NUCLEOTIDE SEQUENCE</scope>
    <source>
        <strain evidence="5">JCM 13064</strain>
    </source>
</reference>
<organism evidence="5 6">
    <name type="scientific">Sphaerisporangium melleum</name>
    <dbReference type="NCBI Taxonomy" id="321316"/>
    <lineage>
        <taxon>Bacteria</taxon>
        <taxon>Bacillati</taxon>
        <taxon>Actinomycetota</taxon>
        <taxon>Actinomycetes</taxon>
        <taxon>Streptosporangiales</taxon>
        <taxon>Streptosporangiaceae</taxon>
        <taxon>Sphaerisporangium</taxon>
    </lineage>
</organism>
<dbReference type="EMBL" id="BMNT01000018">
    <property type="protein sequence ID" value="GGK89431.1"/>
    <property type="molecule type" value="Genomic_DNA"/>
</dbReference>
<dbReference type="SUPFAM" id="SSF46894">
    <property type="entry name" value="C-terminal effector domain of the bipartite response regulators"/>
    <property type="match status" value="1"/>
</dbReference>
<accession>A0A917VIY3</accession>
<dbReference type="Pfam" id="PF00196">
    <property type="entry name" value="GerE"/>
    <property type="match status" value="1"/>
</dbReference>
<dbReference type="Pfam" id="PF13191">
    <property type="entry name" value="AAA_16"/>
    <property type="match status" value="1"/>
</dbReference>
<evidence type="ECO:0000259" key="4">
    <source>
        <dbReference type="PROSITE" id="PS50043"/>
    </source>
</evidence>
<dbReference type="PROSITE" id="PS00622">
    <property type="entry name" value="HTH_LUXR_1"/>
    <property type="match status" value="1"/>
</dbReference>
<gene>
    <name evidence="5" type="ORF">GCM10007964_35130</name>
</gene>
<dbReference type="RefSeq" id="WP_189164098.1">
    <property type="nucleotide sequence ID" value="NZ_BMNT01000018.1"/>
</dbReference>
<keyword evidence="6" id="KW-1185">Reference proteome</keyword>
<dbReference type="InterPro" id="IPR000792">
    <property type="entry name" value="Tscrpt_reg_LuxR_C"/>
</dbReference>
<comment type="caution">
    <text evidence="5">The sequence shown here is derived from an EMBL/GenBank/DDBJ whole genome shotgun (WGS) entry which is preliminary data.</text>
</comment>
<proteinExistence type="predicted"/>
<protein>
    <submittedName>
        <fullName evidence="5">LuxR family transcriptional regulator</fullName>
    </submittedName>
</protein>
<dbReference type="PROSITE" id="PS50043">
    <property type="entry name" value="HTH_LUXR_2"/>
    <property type="match status" value="1"/>
</dbReference>
<dbReference type="InterPro" id="IPR016032">
    <property type="entry name" value="Sig_transdc_resp-reg_C-effctor"/>
</dbReference>
<dbReference type="SMART" id="SM00421">
    <property type="entry name" value="HTH_LUXR"/>
    <property type="match status" value="1"/>
</dbReference>
<dbReference type="GO" id="GO:0006355">
    <property type="term" value="P:regulation of DNA-templated transcription"/>
    <property type="evidence" value="ECO:0007669"/>
    <property type="project" value="InterPro"/>
</dbReference>
<dbReference type="PRINTS" id="PR00038">
    <property type="entry name" value="HTHLUXR"/>
</dbReference>
<reference evidence="5" key="2">
    <citation type="submission" date="2020-09" db="EMBL/GenBank/DDBJ databases">
        <authorList>
            <person name="Sun Q."/>
            <person name="Ohkuma M."/>
        </authorList>
    </citation>
    <scope>NUCLEOTIDE SEQUENCE</scope>
    <source>
        <strain evidence="5">JCM 13064</strain>
    </source>
</reference>
<dbReference type="CDD" id="cd06170">
    <property type="entry name" value="LuxR_C_like"/>
    <property type="match status" value="1"/>
</dbReference>
<evidence type="ECO:0000313" key="5">
    <source>
        <dbReference type="EMBL" id="GGK89431.1"/>
    </source>
</evidence>
<evidence type="ECO:0000256" key="3">
    <source>
        <dbReference type="ARBA" id="ARBA00023163"/>
    </source>
</evidence>
<keyword evidence="3" id="KW-0804">Transcription</keyword>
<dbReference type="InterPro" id="IPR036388">
    <property type="entry name" value="WH-like_DNA-bd_sf"/>
</dbReference>
<dbReference type="PANTHER" id="PTHR44688">
    <property type="entry name" value="DNA-BINDING TRANSCRIPTIONAL ACTIVATOR DEVR_DOSR"/>
    <property type="match status" value="1"/>
</dbReference>
<evidence type="ECO:0000313" key="6">
    <source>
        <dbReference type="Proteomes" id="UP000645217"/>
    </source>
</evidence>
<dbReference type="PANTHER" id="PTHR44688:SF16">
    <property type="entry name" value="DNA-BINDING TRANSCRIPTIONAL ACTIVATOR DEVR_DOSR"/>
    <property type="match status" value="1"/>
</dbReference>
<dbReference type="AlphaFoldDB" id="A0A917VIY3"/>
<sequence>MSLIERQDAVVSLEGLLASAIMGKGRVALVSGTVATGKSGLLHSFAEQAAELGALPITATGSLAERDLPLGVIGQLIHDAPLVMEERDRAMALLEEGARTVASSATGNESLNQVDAQIVHALCTVLLELSERYPLMIVVDDVHHADRASLLCLAYLSRRVRFASIVAVFSHSTHGRYAESSFPTELLRQPHCRRIQLSPLSQAGVMSMVAEQAGTEAAERFAAEWYGLSGGNPLLVSGLIEDYQVEARNAGRPPAELVPGEGYGQAVVSCLHRADPKMLQVASALAVLGQPDALDRLLGTGQEYVSRELQSLSAAGLLSLGRFRHEVARSAVLAELDPKERAELHHRAAVLAYDAGGSTTMIADHILHAVRVEEPWAVDVLEDAARHALREGRVEPAVAYLRLACRICTDEQQRVRITTALMRAEWRINPSTPTGHFPELTDAMHRGQLRGADAVILAKALLWHGRFDDAEEVLKHLAEAAESGEKLDADTITELVVTRPWLRCSYTPFLAHLPQVSGEQSRAAILSVAAYRRLESAITLAAVLTRGPREEIVAVVERILRGSRLDEMSMDTVESALLALTYGGRPDKAAPWCDMFIDEASSRHAPSRQARLSAIRAEVALRQGDMLGAEFHGRLALDIIPMSGWGVAVGGPLSSLMIASTAMGKYDVVNDLLDQPVPEAMFQTRWGLHYLHARGRYSLATDHPQLALRDFQRCGELMGRWDLDVPWLIPWRAEAAEACLRLGRPDQARRLAEEQIRRCGTAAPRVHGIAMRLLAATSEPRHRPMLLRQAGDLLQSGGDRYELARVLADLTEAFHGLGEYRRAGMIGGRARAVAQECHAEPLTRSLSREGDAGAAPAQNGAAEQADVTAILSDAERRVAVLAAAGYTNREIADKLYVTVSTVEQHLTRTYRKLDITSRAELPSTLELGTSLPA</sequence>
<evidence type="ECO:0000256" key="2">
    <source>
        <dbReference type="ARBA" id="ARBA00023125"/>
    </source>
</evidence>
<name>A0A917VIY3_9ACTN</name>
<keyword evidence="2" id="KW-0238">DNA-binding</keyword>
<dbReference type="Gene3D" id="1.10.10.10">
    <property type="entry name" value="Winged helix-like DNA-binding domain superfamily/Winged helix DNA-binding domain"/>
    <property type="match status" value="1"/>
</dbReference>
<dbReference type="InterPro" id="IPR041664">
    <property type="entry name" value="AAA_16"/>
</dbReference>
<dbReference type="GO" id="GO:0003677">
    <property type="term" value="F:DNA binding"/>
    <property type="evidence" value="ECO:0007669"/>
    <property type="project" value="UniProtKB-KW"/>
</dbReference>
<keyword evidence="1" id="KW-0805">Transcription regulation</keyword>